<evidence type="ECO:0000256" key="1">
    <source>
        <dbReference type="PROSITE-ProRule" id="PRU00023"/>
    </source>
</evidence>
<accession>A0ABN8REH4</accession>
<dbReference type="Pfam" id="PF00023">
    <property type="entry name" value="Ank"/>
    <property type="match status" value="4"/>
</dbReference>
<organism evidence="2 3">
    <name type="scientific">Porites evermanni</name>
    <dbReference type="NCBI Taxonomy" id="104178"/>
    <lineage>
        <taxon>Eukaryota</taxon>
        <taxon>Metazoa</taxon>
        <taxon>Cnidaria</taxon>
        <taxon>Anthozoa</taxon>
        <taxon>Hexacorallia</taxon>
        <taxon>Scleractinia</taxon>
        <taxon>Fungiina</taxon>
        <taxon>Poritidae</taxon>
        <taxon>Porites</taxon>
    </lineage>
</organism>
<dbReference type="InterPro" id="IPR002110">
    <property type="entry name" value="Ankyrin_rpt"/>
</dbReference>
<dbReference type="PROSITE" id="PS50297">
    <property type="entry name" value="ANK_REP_REGION"/>
    <property type="match status" value="9"/>
</dbReference>
<feature type="repeat" description="ANK" evidence="1">
    <location>
        <begin position="290"/>
        <end position="326"/>
    </location>
</feature>
<feature type="repeat" description="ANK" evidence="1">
    <location>
        <begin position="220"/>
        <end position="252"/>
    </location>
</feature>
<dbReference type="PANTHER" id="PTHR24118">
    <property type="entry name" value="POTE ANKYRIN DOMAIN"/>
    <property type="match status" value="1"/>
</dbReference>
<keyword evidence="3" id="KW-1185">Reference proteome</keyword>
<feature type="repeat" description="ANK" evidence="1">
    <location>
        <begin position="592"/>
        <end position="624"/>
    </location>
</feature>
<feature type="repeat" description="ANK" evidence="1">
    <location>
        <begin position="121"/>
        <end position="154"/>
    </location>
</feature>
<feature type="repeat" description="ANK" evidence="1">
    <location>
        <begin position="562"/>
        <end position="591"/>
    </location>
</feature>
<dbReference type="PANTHER" id="PTHR24118:SF99">
    <property type="entry name" value="POTE ANKYRIN DOMAIN FAMILY MEMBER 3C-RELATED"/>
    <property type="match status" value="1"/>
</dbReference>
<keyword evidence="1" id="KW-0040">ANK repeat</keyword>
<dbReference type="Gene3D" id="1.25.40.20">
    <property type="entry name" value="Ankyrin repeat-containing domain"/>
    <property type="match status" value="7"/>
</dbReference>
<evidence type="ECO:0000313" key="3">
    <source>
        <dbReference type="Proteomes" id="UP001159427"/>
    </source>
</evidence>
<reference evidence="2 3" key="1">
    <citation type="submission" date="2022-05" db="EMBL/GenBank/DDBJ databases">
        <authorList>
            <consortium name="Genoscope - CEA"/>
            <person name="William W."/>
        </authorList>
    </citation>
    <scope>NUCLEOTIDE SEQUENCE [LARGE SCALE GENOMIC DNA]</scope>
</reference>
<gene>
    <name evidence="2" type="ORF">PEVE_00010545</name>
</gene>
<evidence type="ECO:0000313" key="2">
    <source>
        <dbReference type="EMBL" id="CAH3176235.1"/>
    </source>
</evidence>
<dbReference type="Pfam" id="PF12796">
    <property type="entry name" value="Ank_2"/>
    <property type="match status" value="4"/>
</dbReference>
<feature type="repeat" description="ANK" evidence="1">
    <location>
        <begin position="378"/>
        <end position="412"/>
    </location>
</feature>
<name>A0ABN8REH4_9CNID</name>
<dbReference type="SMART" id="SM00248">
    <property type="entry name" value="ANK"/>
    <property type="match status" value="15"/>
</dbReference>
<dbReference type="InterPro" id="IPR036770">
    <property type="entry name" value="Ankyrin_rpt-contain_sf"/>
</dbReference>
<dbReference type="SUPFAM" id="SSF48403">
    <property type="entry name" value="Ankyrin repeat"/>
    <property type="match status" value="3"/>
</dbReference>
<protein>
    <submittedName>
        <fullName evidence="2">Uncharacterized protein</fullName>
    </submittedName>
</protein>
<dbReference type="PROSITE" id="PS50088">
    <property type="entry name" value="ANK_REPEAT"/>
    <property type="match status" value="12"/>
</dbReference>
<feature type="repeat" description="ANK" evidence="1">
    <location>
        <begin position="663"/>
        <end position="696"/>
    </location>
</feature>
<feature type="repeat" description="ANK" evidence="1">
    <location>
        <begin position="697"/>
        <end position="723"/>
    </location>
</feature>
<proteinExistence type="predicted"/>
<dbReference type="Proteomes" id="UP001159427">
    <property type="component" value="Unassembled WGS sequence"/>
</dbReference>
<comment type="caution">
    <text evidence="2">The sequence shown here is derived from an EMBL/GenBank/DDBJ whole genome shotgun (WGS) entry which is preliminary data.</text>
</comment>
<feature type="repeat" description="ANK" evidence="1">
    <location>
        <begin position="625"/>
        <end position="661"/>
    </location>
</feature>
<feature type="repeat" description="ANK" evidence="1">
    <location>
        <begin position="158"/>
        <end position="190"/>
    </location>
</feature>
<feature type="repeat" description="ANK" evidence="1">
    <location>
        <begin position="510"/>
        <end position="542"/>
    </location>
</feature>
<sequence>MLTMAHKLYYRFRQRWTYTGDPKQKVFQAAKSGNAVRLDKVLHLLDFTERVFVLDKQYILDGCSLPGKEKSSSLVSPLVVAVQNGNLDCVKVLLSYGADIEVRGDFKYVSKDYPFHSVSFEACTPLFVAAAVNGNVGILSCLLDSGADLNAVTNTEEGLYTPLMMAVRYRRIDAVKFLMDQGADANLQDKKGYTALHYVAMYYCSFDAIHLCCFNIQDADNLTPLMIAVNRLNLNVVNYFLQNGAYLDLEDRYAQRCLQLLFDVGLKTSCEILSSLIRNGADVNARVNEMNQTLLMLATFQGSGDIRSEKFKLLIENGANLDLQDKSGNTALHYAVNSRDMSVILVYAGASQLCNSQGLTPLLAANKMGFNVNAINNKGNTPLHLAVSNIHLLTDTLEVLFDGGAHHDFVNNDGKTPMDMAKTNKARMILSERRKLELKCICARAVKIFGIPYMGLVPKTLEKYITAKSGDSVLLNEVLEKLDNTERISVLGVDFQYIGDGCPLSASDESPVTPLTVAVRNGNLDCVKVLLKYGAEIEGRGDFMHIVEHDSHPVPYNYKCCTALFIAATCGNVETLRFLVENGGDVNAADDLGLTPLMAAVKNQFLDAVIFLIDQGADVNLQDSSGLTALHYATEVSFDPSSCLIVKQLINGGANINAVTKNDKCTPLMLASSRFCDEETVTLLIEQGAYVDLQDQKGNTALHNVVRRKSEEMVGTLLNAGASNLCNSQGMTPLLLGCSKGYVAVVENLIKQPEITKEQRINALELLGASVLIEECILENADLHDLKGFKYIKHGMIERFADHSHPLFLFKQEMEPVEAYQNRRECQTLEELAEIEGDRDAIIMESLLIKERIMGRNYEDLIAVIRNVARYYEDHDLSSCIKLYRHAMKTAPKCDVSAVDLSIITSALFNRFENGDLSKEEDFLDVPDKTILDHDHEIQRKMTNEQDSWYDMLYLFDSLQKLVFVISKFECADEGRLSSSALLLKTISNLNLRDSDSNTILHRFAIHHGRCSSYSYSGAVKLLLNAGFNVNAINSNGDTVLHIVATLKPSDDKIHLLTDCCRFCLMEVHMMILSTCSDGKTPMNMAGTDEARMILSERRKLELKCISARAVKRFGIPYLG</sequence>
<dbReference type="EMBL" id="CALNXI010001747">
    <property type="protein sequence ID" value="CAH3176235.1"/>
    <property type="molecule type" value="Genomic_DNA"/>
</dbReference>
<feature type="repeat" description="ANK" evidence="1">
    <location>
        <begin position="73"/>
        <end position="105"/>
    </location>
</feature>